<keyword evidence="2" id="KW-0028">Amino-acid biosynthesis</keyword>
<keyword evidence="5" id="KW-0486">Methionine biosynthesis</keyword>
<evidence type="ECO:0000313" key="14">
    <source>
        <dbReference type="Proteomes" id="UP000093000"/>
    </source>
</evidence>
<comment type="caution">
    <text evidence="13">The sequence shown here is derived from an EMBL/GenBank/DDBJ whole genome shotgun (WGS) entry which is preliminary data.</text>
</comment>
<evidence type="ECO:0000256" key="5">
    <source>
        <dbReference type="ARBA" id="ARBA00023167"/>
    </source>
</evidence>
<dbReference type="Gene3D" id="3.40.640.10">
    <property type="entry name" value="Type I PLP-dependent aspartate aminotransferase-like (Major domain)"/>
    <property type="match status" value="1"/>
</dbReference>
<evidence type="ECO:0000256" key="3">
    <source>
        <dbReference type="ARBA" id="ARBA00022679"/>
    </source>
</evidence>
<evidence type="ECO:0000256" key="10">
    <source>
        <dbReference type="ARBA" id="ARBA00083849"/>
    </source>
</evidence>
<feature type="compositionally biased region" description="Polar residues" evidence="11">
    <location>
        <begin position="213"/>
        <end position="231"/>
    </location>
</feature>
<dbReference type="EMBL" id="LUGH01000575">
    <property type="protein sequence ID" value="OBZ83975.1"/>
    <property type="molecule type" value="Genomic_DNA"/>
</dbReference>
<dbReference type="Pfam" id="PF01053">
    <property type="entry name" value="Cys_Met_Meta_PP"/>
    <property type="match status" value="1"/>
</dbReference>
<comment type="pathway">
    <text evidence="6">Amino-acid biosynthesis.</text>
</comment>
<comment type="function">
    <text evidence="8">Catalyzes the formation of L-cystathionine from O-succinyl-L-homoserine (OSHS) and L-cysteine, via a gamma-replacement reaction. In the absence of thiol, catalyzes gamma-elimination to form 2-oxobutanoate, succinate and ammonia.</text>
</comment>
<evidence type="ECO:0000256" key="12">
    <source>
        <dbReference type="SAM" id="SignalP"/>
    </source>
</evidence>
<dbReference type="InterPro" id="IPR051750">
    <property type="entry name" value="Trans-sulfuration_enzymes"/>
</dbReference>
<dbReference type="FunFam" id="3.90.1150.10:FF:000063">
    <property type="entry name" value="Probable cystathionine gamma-synthase"/>
    <property type="match status" value="1"/>
</dbReference>
<evidence type="ECO:0000256" key="4">
    <source>
        <dbReference type="ARBA" id="ARBA00022898"/>
    </source>
</evidence>
<dbReference type="FunCoup" id="A0A1C7N4C0">
    <property type="interactions" value="135"/>
</dbReference>
<dbReference type="PANTHER" id="PTHR42699">
    <property type="match status" value="1"/>
</dbReference>
<evidence type="ECO:0000256" key="7">
    <source>
        <dbReference type="ARBA" id="ARBA00051441"/>
    </source>
</evidence>
<feature type="chain" id="PRO_5008889474" description="cystathionine gamma-synthase" evidence="12">
    <location>
        <begin position="19"/>
        <end position="633"/>
    </location>
</feature>
<reference evidence="13 14" key="1">
    <citation type="submission" date="2016-03" db="EMBL/GenBank/DDBJ databases">
        <title>Choanephora cucurbitarum.</title>
        <authorList>
            <person name="Min B."/>
            <person name="Park H."/>
            <person name="Park J.-H."/>
            <person name="Shin H.-D."/>
            <person name="Choi I.-G."/>
        </authorList>
    </citation>
    <scope>NUCLEOTIDE SEQUENCE [LARGE SCALE GENOMIC DNA]</scope>
    <source>
        <strain evidence="13 14">KUS-F28377</strain>
    </source>
</reference>
<accession>A0A1C7N4C0</accession>
<dbReference type="InParanoid" id="A0A1C7N4C0"/>
<dbReference type="GO" id="GO:0009086">
    <property type="term" value="P:methionine biosynthetic process"/>
    <property type="evidence" value="ECO:0007669"/>
    <property type="project" value="UniProtKB-KW"/>
</dbReference>
<dbReference type="AlphaFoldDB" id="A0A1C7N4C0"/>
<keyword evidence="4" id="KW-0663">Pyridoxal phosphate</keyword>
<dbReference type="STRING" id="101091.A0A1C7N4C0"/>
<evidence type="ECO:0000256" key="8">
    <source>
        <dbReference type="ARBA" id="ARBA00058439"/>
    </source>
</evidence>
<evidence type="ECO:0000313" key="13">
    <source>
        <dbReference type="EMBL" id="OBZ83975.1"/>
    </source>
</evidence>
<protein>
    <recommendedName>
        <fullName evidence="9">cystathionine gamma-synthase</fullName>
        <ecNumber evidence="9">2.5.1.48</ecNumber>
    </recommendedName>
    <alternativeName>
        <fullName evidence="10">O-succinylhomoserine (thiol)-lyase</fullName>
    </alternativeName>
</protein>
<name>A0A1C7N4C0_9FUNG</name>
<dbReference type="FunFam" id="3.40.640.10:FF:000111">
    <property type="entry name" value="Cystathionine gamma-synthase"/>
    <property type="match status" value="1"/>
</dbReference>
<gene>
    <name evidence="13" type="ORF">A0J61_07975</name>
</gene>
<dbReference type="PANTHER" id="PTHR42699:SF1">
    <property type="entry name" value="CYSTATHIONINE GAMMA-SYNTHASE-RELATED"/>
    <property type="match status" value="1"/>
</dbReference>
<dbReference type="GO" id="GO:0030170">
    <property type="term" value="F:pyridoxal phosphate binding"/>
    <property type="evidence" value="ECO:0007669"/>
    <property type="project" value="InterPro"/>
</dbReference>
<comment type="catalytic activity">
    <reaction evidence="7">
        <text>O-succinyl-L-homoserine + L-cysteine = L,L-cystathionine + succinate + H(+)</text>
        <dbReference type="Rhea" id="RHEA:20397"/>
        <dbReference type="ChEBI" id="CHEBI:15378"/>
        <dbReference type="ChEBI" id="CHEBI:30031"/>
        <dbReference type="ChEBI" id="CHEBI:35235"/>
        <dbReference type="ChEBI" id="CHEBI:57661"/>
        <dbReference type="ChEBI" id="CHEBI:58161"/>
        <dbReference type="EC" id="2.5.1.48"/>
    </reaction>
</comment>
<dbReference type="InterPro" id="IPR000277">
    <property type="entry name" value="Cys/Met-Metab_PyrdxlP-dep_enz"/>
</dbReference>
<keyword evidence="3" id="KW-0808">Transferase</keyword>
<comment type="cofactor">
    <cofactor evidence="1">
        <name>pyridoxal 5'-phosphate</name>
        <dbReference type="ChEBI" id="CHEBI:597326"/>
    </cofactor>
</comment>
<keyword evidence="12" id="KW-0732">Signal</keyword>
<evidence type="ECO:0000256" key="2">
    <source>
        <dbReference type="ARBA" id="ARBA00022605"/>
    </source>
</evidence>
<dbReference type="InterPro" id="IPR015424">
    <property type="entry name" value="PyrdxlP-dep_Trfase"/>
</dbReference>
<proteinExistence type="predicted"/>
<dbReference type="InterPro" id="IPR015421">
    <property type="entry name" value="PyrdxlP-dep_Trfase_major"/>
</dbReference>
<feature type="signal peptide" evidence="12">
    <location>
        <begin position="1"/>
        <end position="18"/>
    </location>
</feature>
<dbReference type="SUPFAM" id="SSF53383">
    <property type="entry name" value="PLP-dependent transferases"/>
    <property type="match status" value="1"/>
</dbReference>
<dbReference type="Proteomes" id="UP000093000">
    <property type="component" value="Unassembled WGS sequence"/>
</dbReference>
<evidence type="ECO:0000256" key="6">
    <source>
        <dbReference type="ARBA" id="ARBA00029440"/>
    </source>
</evidence>
<evidence type="ECO:0000256" key="11">
    <source>
        <dbReference type="SAM" id="MobiDB-lite"/>
    </source>
</evidence>
<dbReference type="Gene3D" id="3.90.1150.10">
    <property type="entry name" value="Aspartate Aminotransferase, domain 1"/>
    <property type="match status" value="1"/>
</dbReference>
<evidence type="ECO:0000256" key="1">
    <source>
        <dbReference type="ARBA" id="ARBA00001933"/>
    </source>
</evidence>
<evidence type="ECO:0000256" key="9">
    <source>
        <dbReference type="ARBA" id="ARBA00066530"/>
    </source>
</evidence>
<organism evidence="13 14">
    <name type="scientific">Choanephora cucurbitarum</name>
    <dbReference type="NCBI Taxonomy" id="101091"/>
    <lineage>
        <taxon>Eukaryota</taxon>
        <taxon>Fungi</taxon>
        <taxon>Fungi incertae sedis</taxon>
        <taxon>Mucoromycota</taxon>
        <taxon>Mucoromycotina</taxon>
        <taxon>Mucoromycetes</taxon>
        <taxon>Mucorales</taxon>
        <taxon>Mucorineae</taxon>
        <taxon>Choanephoraceae</taxon>
        <taxon>Choanephoroideae</taxon>
        <taxon>Choanephora</taxon>
    </lineage>
</organism>
<dbReference type="GO" id="GO:0019346">
    <property type="term" value="P:transsulfuration"/>
    <property type="evidence" value="ECO:0007669"/>
    <property type="project" value="InterPro"/>
</dbReference>
<dbReference type="GO" id="GO:0003962">
    <property type="term" value="F:cystathionine gamma-synthase activity"/>
    <property type="evidence" value="ECO:0007669"/>
    <property type="project" value="UniProtKB-EC"/>
</dbReference>
<feature type="region of interest" description="Disordered" evidence="11">
    <location>
        <begin position="190"/>
        <end position="239"/>
    </location>
</feature>
<dbReference type="EC" id="2.5.1.48" evidence="9"/>
<dbReference type="OrthoDB" id="10047078at2759"/>
<dbReference type="InterPro" id="IPR015422">
    <property type="entry name" value="PyrdxlP-dep_Trfase_small"/>
</dbReference>
<sequence>MKSTFFYLLKHFFHSLFSFIILYSPSIMIEAPTQVGSPIPAHTPHAVSVTLPTWQDNIYYEEANPIVTSKMQCGYPRFFIHPLIQKLCNRLVAKFGKENDAGMLFPSNKIAEQCRSFMKRYYTSPTEPIRIAEFEIASEDNQSERIPIHIVLFPQDAFPIAKQFWQHAGDNITSRMAEYCLRILEKNDKHQKSGNAETTEKDQLLYRPKLTMGSRSRSHYSNNSKSASKATEQQKPHEEVAVEQHTYLEERYGRNLPVTFANNAKLALRRRIAGVLMGDVDINSEDLKQTSSQDLDQQRRLRGDRGVQGLSEEDVYLYPCGMSSIYHAHQIAMIIGDAKQKSVCFGFPYTDTLKILQKWGAGCHFYGLGENESIDELEEMLKSGERILSLFCEFPSNPLLKSPDIKRLRRLADEYKFILVVDETIGNFCNIAVLEWADVVVSSLTKIFSGASNVMGGSLVLNPSSAFYSQLKDALKKDYEDILWPEDVIFLERNSRTFKERSFIINQNAEALCDFLANHPKVCKVFYPKFVCRENYDAIKLNTETSGYGGLFSVLLADEKSASIFYDSLSCAKGPSLGTDFTLCSPYTILAHYTELDWAEKYGVCRFLVRVSVGLEDREQLIAMFSRALDAIQ</sequence>
<keyword evidence="14" id="KW-1185">Reference proteome</keyword>